<gene>
    <name evidence="1" type="ORF">WMSIL1_LOCUS14596</name>
</gene>
<feature type="non-terminal residue" evidence="1">
    <location>
        <position position="403"/>
    </location>
</feature>
<dbReference type="Pfam" id="PF09814">
    <property type="entry name" value="HECT_2"/>
    <property type="match status" value="1"/>
</dbReference>
<sequence length="403" mass="45289">MSVYSIFGEFSFGLQKVFLTLSGDLHEHCSLRVSTPNIIHFSDGFASYAVSFPDLTFKPDTANVLSTATSNSESISFLASYPFSKPPEDKRFGKICDRIVRSDMIRCKFCDAVFANSKKINKVEFLRFVDSLAVSEISTYFCHGESQSSVVLPSPLSIILSDLPDTSVLSNGVELIVGSDALIDGSLIQSKELESVFCSRCRIMVGRLVGDEKDRVMVFYTNSLKIRRPDRDAEGNFLRVVDIPLVKHDFDFFDLLFHHLMKANRYRILLSAGTHDSALDYTLIWILCQRTCLYNTIVNTSKFSLTLSGDEPEASETVSAEKMHILKVAYRRLPRGQSNAEKDAKLVEWTRDFTVNHLRLPMETCISLMTCLEHVTRRLAPFMRSGTKAMEGFTLGGIPTKSE</sequence>
<name>A0A564ZCE0_HYMDI</name>
<reference evidence="1 2" key="1">
    <citation type="submission" date="2019-07" db="EMBL/GenBank/DDBJ databases">
        <authorList>
            <person name="Jastrzebski P J."/>
            <person name="Paukszto L."/>
            <person name="Jastrzebski P J."/>
        </authorList>
    </citation>
    <scope>NUCLEOTIDE SEQUENCE [LARGE SCALE GENOMIC DNA]</scope>
    <source>
        <strain evidence="1 2">WMS-il1</strain>
    </source>
</reference>
<evidence type="ECO:0000313" key="2">
    <source>
        <dbReference type="Proteomes" id="UP000321570"/>
    </source>
</evidence>
<accession>A0A564ZCE0</accession>
<dbReference type="EMBL" id="CABIJS010000710">
    <property type="protein sequence ID" value="VUZ57106.1"/>
    <property type="molecule type" value="Genomic_DNA"/>
</dbReference>
<protein>
    <submittedName>
        <fullName evidence="1">Uncharacterized protein</fullName>
    </submittedName>
</protein>
<keyword evidence="2" id="KW-1185">Reference proteome</keyword>
<dbReference type="AlphaFoldDB" id="A0A564ZCE0"/>
<dbReference type="InterPro" id="IPR019193">
    <property type="entry name" value="UBQ-conj_enz_E2-bd_prot"/>
</dbReference>
<dbReference type="Proteomes" id="UP000321570">
    <property type="component" value="Unassembled WGS sequence"/>
</dbReference>
<organism evidence="1 2">
    <name type="scientific">Hymenolepis diminuta</name>
    <name type="common">Rat tapeworm</name>
    <dbReference type="NCBI Taxonomy" id="6216"/>
    <lineage>
        <taxon>Eukaryota</taxon>
        <taxon>Metazoa</taxon>
        <taxon>Spiralia</taxon>
        <taxon>Lophotrochozoa</taxon>
        <taxon>Platyhelminthes</taxon>
        <taxon>Cestoda</taxon>
        <taxon>Eucestoda</taxon>
        <taxon>Cyclophyllidea</taxon>
        <taxon>Hymenolepididae</taxon>
        <taxon>Hymenolepis</taxon>
    </lineage>
</organism>
<proteinExistence type="predicted"/>
<evidence type="ECO:0000313" key="1">
    <source>
        <dbReference type="EMBL" id="VUZ57106.1"/>
    </source>
</evidence>